<dbReference type="PROSITE" id="PS50089">
    <property type="entry name" value="ZF_RING_2"/>
    <property type="match status" value="1"/>
</dbReference>
<dbReference type="GO" id="GO:0005737">
    <property type="term" value="C:cytoplasm"/>
    <property type="evidence" value="ECO:0007669"/>
    <property type="project" value="UniProtKB-ARBA"/>
</dbReference>
<dbReference type="Proteomes" id="UP000504633">
    <property type="component" value="Unplaced"/>
</dbReference>
<gene>
    <name evidence="6 7 8" type="primary">LOC111593715</name>
</gene>
<dbReference type="FunFam" id="1.25.40.10:FF:000603">
    <property type="entry name" value="Uncharacterized protein, isoform A"/>
    <property type="match status" value="1"/>
</dbReference>
<accession>A0A6J2SUD6</accession>
<dbReference type="GO" id="GO:0007271">
    <property type="term" value="P:synaptic transmission, cholinergic"/>
    <property type="evidence" value="ECO:0007669"/>
    <property type="project" value="TreeGrafter"/>
</dbReference>
<keyword evidence="1 3" id="KW-0863">Zinc-finger</keyword>
<proteinExistence type="predicted"/>
<dbReference type="CDD" id="cd16478">
    <property type="entry name" value="RING-H2_Rapsyn"/>
    <property type="match status" value="1"/>
</dbReference>
<dbReference type="GO" id="GO:0005886">
    <property type="term" value="C:plasma membrane"/>
    <property type="evidence" value="ECO:0007669"/>
    <property type="project" value="TreeGrafter"/>
</dbReference>
<keyword evidence="5" id="KW-1185">Reference proteome</keyword>
<evidence type="ECO:0000256" key="3">
    <source>
        <dbReference type="PROSITE-ProRule" id="PRU00175"/>
    </source>
</evidence>
<dbReference type="OrthoDB" id="10040854at2759"/>
<dbReference type="OMA" id="ALRCSHI"/>
<dbReference type="GeneID" id="111593715"/>
<dbReference type="SUPFAM" id="SSF57850">
    <property type="entry name" value="RING/U-box"/>
    <property type="match status" value="1"/>
</dbReference>
<evidence type="ECO:0000313" key="7">
    <source>
        <dbReference type="RefSeq" id="XP_030079837.1"/>
    </source>
</evidence>
<evidence type="ECO:0000313" key="6">
    <source>
        <dbReference type="RefSeq" id="XP_030079836.1"/>
    </source>
</evidence>
<evidence type="ECO:0000256" key="1">
    <source>
        <dbReference type="ARBA" id="ARBA00022771"/>
    </source>
</evidence>
<dbReference type="SUPFAM" id="SSF48452">
    <property type="entry name" value="TPR-like"/>
    <property type="match status" value="2"/>
</dbReference>
<evidence type="ECO:0000259" key="4">
    <source>
        <dbReference type="PROSITE" id="PS50089"/>
    </source>
</evidence>
<organism evidence="5 7">
    <name type="scientific">Drosophila hydei</name>
    <name type="common">Fruit fly</name>
    <dbReference type="NCBI Taxonomy" id="7224"/>
    <lineage>
        <taxon>Eukaryota</taxon>
        <taxon>Metazoa</taxon>
        <taxon>Ecdysozoa</taxon>
        <taxon>Arthropoda</taxon>
        <taxon>Hexapoda</taxon>
        <taxon>Insecta</taxon>
        <taxon>Pterygota</taxon>
        <taxon>Neoptera</taxon>
        <taxon>Endopterygota</taxon>
        <taxon>Diptera</taxon>
        <taxon>Brachycera</taxon>
        <taxon>Muscomorpha</taxon>
        <taxon>Ephydroidea</taxon>
        <taxon>Drosophilidae</taxon>
        <taxon>Drosophila</taxon>
    </lineage>
</organism>
<sequence>MSWESIASKDLLSIPQSHNLSATHLLASPDGSRYLLDNSNDLCQFDENYSRIAGYGSSPDADLGARSLWVRHGFPRPGQVNNIISCFWACQKSLRQYIARRKIERGLRLYEQHNQTAAVRTWRSALKGTCRREDCFQLLGYLYQAHMDWGKYRDAIDFGHQQLGISEELDSPNMRAETYLNLSRAHASLGGLERALAYARHSLYNESGTKCRSGLVHLTVARVYLEMGGFSRALEGLQGAHKIATAIGDPSLELQVYVALSELFSRLQDNDKSATYASKAYDLSRSLQLGDLNSCHHRAALLRMAASLRKQGDLGDAHDYCMEATRLSLISGDQATYTRSIRVMGDIYRKKMDIDRAFRQYEQAMGTSASLGDRMGQMEAMDGAARCLETLRLQSKICNCRPLEFNTRLLEVASSIGAKLLVRKIRSRLALIYRALGDEDQCNTHLRLANQTDAALGLNCGACGEVFGMQPASLEALPCAHILHARCAHEIFRRRDKNLSSRSCPACNKLLSSRLQLYGHNDSTAESENCDEDSARTVTLNANALNLDGFLNTLNSETLLPTLKTLPVRSINNDTAVFCNGLEKRSIPSIENTALLLTANASPNAIYRSNLSLASLSMRASSLTIDSGRNATSSV</sequence>
<dbReference type="PANTHER" id="PTHR46574">
    <property type="entry name" value="43 KDA RECEPTOR-ASSOCIATED PROTEIN OF THE SYNAPSE"/>
    <property type="match status" value="1"/>
</dbReference>
<dbReference type="InterPro" id="IPR001841">
    <property type="entry name" value="Znf_RING"/>
</dbReference>
<feature type="domain" description="RING-type" evidence="4">
    <location>
        <begin position="460"/>
        <end position="508"/>
    </location>
</feature>
<dbReference type="GO" id="GO:1900075">
    <property type="term" value="P:positive regulation of neuromuscular synaptic transmission"/>
    <property type="evidence" value="ECO:0007669"/>
    <property type="project" value="TreeGrafter"/>
</dbReference>
<evidence type="ECO:0000313" key="8">
    <source>
        <dbReference type="RefSeq" id="XP_030079838.1"/>
    </source>
</evidence>
<keyword evidence="1 3" id="KW-0479">Metal-binding</keyword>
<dbReference type="RefSeq" id="XP_030079837.1">
    <property type="nucleotide sequence ID" value="XM_030223977.1"/>
</dbReference>
<dbReference type="InterPro" id="IPR011990">
    <property type="entry name" value="TPR-like_helical_dom_sf"/>
</dbReference>
<dbReference type="Pfam" id="PF10579">
    <property type="entry name" value="Rapsyn_N"/>
    <property type="match status" value="1"/>
</dbReference>
<dbReference type="Gene3D" id="3.30.40.10">
    <property type="entry name" value="Zinc/RING finger domain, C3HC4 (zinc finger)"/>
    <property type="match status" value="1"/>
</dbReference>
<dbReference type="GO" id="GO:0031594">
    <property type="term" value="C:neuromuscular junction"/>
    <property type="evidence" value="ECO:0007669"/>
    <property type="project" value="TreeGrafter"/>
</dbReference>
<dbReference type="AlphaFoldDB" id="A0A6J2SUD6"/>
<dbReference type="GO" id="GO:0008270">
    <property type="term" value="F:zinc ion binding"/>
    <property type="evidence" value="ECO:0007669"/>
    <property type="project" value="UniProtKB-KW"/>
</dbReference>
<dbReference type="RefSeq" id="XP_030079838.1">
    <property type="nucleotide sequence ID" value="XM_030223978.1"/>
</dbReference>
<dbReference type="GO" id="GO:0033130">
    <property type="term" value="F:acetylcholine receptor binding"/>
    <property type="evidence" value="ECO:0007669"/>
    <property type="project" value="InterPro"/>
</dbReference>
<protein>
    <submittedName>
        <fullName evidence="6 7">43 kDa receptor-associated protein of the synapse homolog</fullName>
    </submittedName>
</protein>
<evidence type="ECO:0000313" key="5">
    <source>
        <dbReference type="Proteomes" id="UP000504633"/>
    </source>
</evidence>
<keyword evidence="2" id="KW-0862">Zinc</keyword>
<dbReference type="PANTHER" id="PTHR46574:SF1">
    <property type="entry name" value="43 KDA RECEPTOR-ASSOCIATED PROTEIN OF THE SYNAPSE"/>
    <property type="match status" value="1"/>
</dbReference>
<keyword evidence="6 7" id="KW-0675">Receptor</keyword>
<dbReference type="Gene3D" id="1.25.40.10">
    <property type="entry name" value="Tetratricopeptide repeat domain"/>
    <property type="match status" value="2"/>
</dbReference>
<reference evidence="6 7" key="1">
    <citation type="submission" date="2025-04" db="UniProtKB">
        <authorList>
            <consortium name="RefSeq"/>
        </authorList>
    </citation>
    <scope>IDENTIFICATION</scope>
    <source>
        <strain evidence="6 7">15085-1641.00</strain>
        <tissue evidence="6 7">Whole body</tissue>
    </source>
</reference>
<evidence type="ECO:0000256" key="2">
    <source>
        <dbReference type="ARBA" id="ARBA00022833"/>
    </source>
</evidence>
<dbReference type="RefSeq" id="XP_030079836.1">
    <property type="nucleotide sequence ID" value="XM_030223976.1"/>
</dbReference>
<dbReference type="GO" id="GO:0043495">
    <property type="term" value="F:protein-membrane adaptor activity"/>
    <property type="evidence" value="ECO:0007669"/>
    <property type="project" value="InterPro"/>
</dbReference>
<dbReference type="InterPro" id="IPR052480">
    <property type="entry name" value="RAPsyn"/>
</dbReference>
<dbReference type="InterPro" id="IPR013083">
    <property type="entry name" value="Znf_RING/FYVE/PHD"/>
</dbReference>
<dbReference type="KEGG" id="dhe:111593715"/>
<dbReference type="InterPro" id="IPR019568">
    <property type="entry name" value="Rapsyn_myristoylation/link_N"/>
</dbReference>
<name>A0A6J2SUD6_DROHY</name>